<evidence type="ECO:0000313" key="2">
    <source>
        <dbReference type="EMBL" id="MFD1316606.1"/>
    </source>
</evidence>
<dbReference type="RefSeq" id="WP_377179745.1">
    <property type="nucleotide sequence ID" value="NZ_JBHTMY010000003.1"/>
</dbReference>
<protein>
    <submittedName>
        <fullName evidence="2">Uncharacterized protein</fullName>
    </submittedName>
</protein>
<feature type="chain" id="PRO_5046047289" evidence="1">
    <location>
        <begin position="22"/>
        <end position="109"/>
    </location>
</feature>
<name>A0ABW3Y6F7_9FLAO</name>
<reference evidence="3" key="1">
    <citation type="journal article" date="2019" name="Int. J. Syst. Evol. Microbiol.">
        <title>The Global Catalogue of Microorganisms (GCM) 10K type strain sequencing project: providing services to taxonomists for standard genome sequencing and annotation.</title>
        <authorList>
            <consortium name="The Broad Institute Genomics Platform"/>
            <consortium name="The Broad Institute Genome Sequencing Center for Infectious Disease"/>
            <person name="Wu L."/>
            <person name="Ma J."/>
        </authorList>
    </citation>
    <scope>NUCLEOTIDE SEQUENCE [LARGE SCALE GENOMIC DNA]</scope>
    <source>
        <strain evidence="3">CCUG 61485</strain>
    </source>
</reference>
<proteinExistence type="predicted"/>
<accession>A0ABW3Y6F7</accession>
<organism evidence="2 3">
    <name type="scientific">Namhaeicola litoreus</name>
    <dbReference type="NCBI Taxonomy" id="1052145"/>
    <lineage>
        <taxon>Bacteria</taxon>
        <taxon>Pseudomonadati</taxon>
        <taxon>Bacteroidota</taxon>
        <taxon>Flavobacteriia</taxon>
        <taxon>Flavobacteriales</taxon>
        <taxon>Flavobacteriaceae</taxon>
        <taxon>Namhaeicola</taxon>
    </lineage>
</organism>
<sequence>MKNAVLILVFSFAGLVGYAQQSNVLNDDLVYDLKTETKNFNSDQELVLEINTQNEFNISFLEGLTTFSVNNHEFVHENTIISEAFEFIEGAFSLNEYAVNYEATTENNI</sequence>
<comment type="caution">
    <text evidence="2">The sequence shown here is derived from an EMBL/GenBank/DDBJ whole genome shotgun (WGS) entry which is preliminary data.</text>
</comment>
<evidence type="ECO:0000313" key="3">
    <source>
        <dbReference type="Proteomes" id="UP001597201"/>
    </source>
</evidence>
<dbReference type="Proteomes" id="UP001597201">
    <property type="component" value="Unassembled WGS sequence"/>
</dbReference>
<gene>
    <name evidence="2" type="ORF">ACFQ39_13350</name>
</gene>
<dbReference type="EMBL" id="JBHTMY010000003">
    <property type="protein sequence ID" value="MFD1316606.1"/>
    <property type="molecule type" value="Genomic_DNA"/>
</dbReference>
<keyword evidence="1" id="KW-0732">Signal</keyword>
<feature type="signal peptide" evidence="1">
    <location>
        <begin position="1"/>
        <end position="21"/>
    </location>
</feature>
<evidence type="ECO:0000256" key="1">
    <source>
        <dbReference type="SAM" id="SignalP"/>
    </source>
</evidence>
<keyword evidence="3" id="KW-1185">Reference proteome</keyword>